<dbReference type="Gene3D" id="1.10.357.10">
    <property type="entry name" value="Tetracycline Repressor, domain 2"/>
    <property type="match status" value="1"/>
</dbReference>
<name>A0A1S1LWD2_MYCCH</name>
<dbReference type="Pfam" id="PF17933">
    <property type="entry name" value="TetR_C_25"/>
    <property type="match status" value="1"/>
</dbReference>
<sequence>MDTLTPADPDYQQALLTRIRDVAIEQFGRKGFDTDLVSIAQEAGVGLELTIELVGTAGDLRSACDAHVLESIKESKSEALQSMSPDDWFRRLAHIDSYAPMMRYLARSMISGGQLGRTLMQQMIDNAEAYLEDAVHMGTVLPSRDPKARARFLALNGGGGFLLYLHMHQTPDDMTAVLRDYGRDMIMPALELYTNGLLAGSAMYEAFLARSENEQQLAT</sequence>
<dbReference type="AlphaFoldDB" id="A0A1S1LWD2"/>
<evidence type="ECO:0000313" key="2">
    <source>
        <dbReference type="EMBL" id="OHU76649.1"/>
    </source>
</evidence>
<evidence type="ECO:0000259" key="1">
    <source>
        <dbReference type="Pfam" id="PF17933"/>
    </source>
</evidence>
<dbReference type="EMBL" id="MLIS01000002">
    <property type="protein sequence ID" value="OHU76649.1"/>
    <property type="molecule type" value="Genomic_DNA"/>
</dbReference>
<dbReference type="RefSeq" id="WP_070952521.1">
    <property type="nucleotide sequence ID" value="NZ_CP050145.1"/>
</dbReference>
<protein>
    <submittedName>
        <fullName evidence="2">TetR family transcriptional regulator</fullName>
    </submittedName>
</protein>
<proteinExistence type="predicted"/>
<dbReference type="InterPro" id="IPR009057">
    <property type="entry name" value="Homeodomain-like_sf"/>
</dbReference>
<evidence type="ECO:0000313" key="3">
    <source>
        <dbReference type="Proteomes" id="UP000179441"/>
    </source>
</evidence>
<gene>
    <name evidence="2" type="ORF">BKG84_21040</name>
</gene>
<organism evidence="2 3">
    <name type="scientific">Mycobacteroides chelonae</name>
    <name type="common">Mycobacterium chelonae</name>
    <dbReference type="NCBI Taxonomy" id="1774"/>
    <lineage>
        <taxon>Bacteria</taxon>
        <taxon>Bacillati</taxon>
        <taxon>Actinomycetota</taxon>
        <taxon>Actinomycetes</taxon>
        <taxon>Mycobacteriales</taxon>
        <taxon>Mycobacteriaceae</taxon>
        <taxon>Mycobacteroides</taxon>
    </lineage>
</organism>
<reference evidence="2 3" key="1">
    <citation type="submission" date="2016-10" db="EMBL/GenBank/DDBJ databases">
        <title>Evaluation of Human, Veterinary and Environmental Mycobacterium chelonae Isolates by Core Genome Phylogenomic Analysis, Targeted Gene Comparison, and Anti-microbial Susceptibility Patterns: A Tale of Mistaken Identities.</title>
        <authorList>
            <person name="Fogelson S.B."/>
            <person name="Camus A.C."/>
            <person name="Lorenz W."/>
            <person name="Vasireddy R."/>
            <person name="Vasireddy S."/>
            <person name="Smith T."/>
            <person name="Brown-Elliott B.A."/>
            <person name="Wallace R.J.Jr."/>
            <person name="Hasan N.A."/>
            <person name="Reischl U."/>
            <person name="Sanchez S."/>
        </authorList>
    </citation>
    <scope>NUCLEOTIDE SEQUENCE [LARGE SCALE GENOMIC DNA]</scope>
    <source>
        <strain evidence="2 3">15518</strain>
    </source>
</reference>
<dbReference type="InterPro" id="IPR041484">
    <property type="entry name" value="TetR_C_25"/>
</dbReference>
<accession>A0A1S1LWD2</accession>
<feature type="domain" description="TetR transcriptional regulator Rv1219c-like C-terminal" evidence="1">
    <location>
        <begin position="96"/>
        <end position="199"/>
    </location>
</feature>
<dbReference type="Proteomes" id="UP000179441">
    <property type="component" value="Unassembled WGS sequence"/>
</dbReference>
<dbReference type="SUPFAM" id="SSF46689">
    <property type="entry name" value="Homeodomain-like"/>
    <property type="match status" value="1"/>
</dbReference>
<keyword evidence="3" id="KW-1185">Reference proteome</keyword>
<comment type="caution">
    <text evidence="2">The sequence shown here is derived from an EMBL/GenBank/DDBJ whole genome shotgun (WGS) entry which is preliminary data.</text>
</comment>